<organism evidence="1 2">
    <name type="scientific">Dyadobacter linearis</name>
    <dbReference type="NCBI Taxonomy" id="2823330"/>
    <lineage>
        <taxon>Bacteria</taxon>
        <taxon>Pseudomonadati</taxon>
        <taxon>Bacteroidota</taxon>
        <taxon>Cytophagia</taxon>
        <taxon>Cytophagales</taxon>
        <taxon>Spirosomataceae</taxon>
        <taxon>Dyadobacter</taxon>
    </lineage>
</organism>
<dbReference type="Gene3D" id="3.60.20.30">
    <property type="entry name" value="(Glycosyl)asparaginase"/>
    <property type="match status" value="1"/>
</dbReference>
<gene>
    <name evidence="1" type="primary">iaaA_2</name>
    <name evidence="1" type="ORF">DYBT9623_01446</name>
</gene>
<dbReference type="GO" id="GO:0008798">
    <property type="term" value="F:beta-aspartyl-peptidase activity"/>
    <property type="evidence" value="ECO:0007669"/>
    <property type="project" value="UniProtKB-EC"/>
</dbReference>
<reference evidence="1 2" key="1">
    <citation type="submission" date="2021-04" db="EMBL/GenBank/DDBJ databases">
        <authorList>
            <person name="Rodrigo-Torres L."/>
            <person name="Arahal R. D."/>
            <person name="Lucena T."/>
        </authorList>
    </citation>
    <scope>NUCLEOTIDE SEQUENCE [LARGE SCALE GENOMIC DNA]</scope>
    <source>
        <strain evidence="1 2">CECT 9623</strain>
    </source>
</reference>
<dbReference type="EMBL" id="CAJRAU010000002">
    <property type="protein sequence ID" value="CAG5068714.1"/>
    <property type="molecule type" value="Genomic_DNA"/>
</dbReference>
<dbReference type="PANTHER" id="PTHR10188:SF6">
    <property type="entry name" value="N(4)-(BETA-N-ACETYLGLUCOSAMINYL)-L-ASPARAGINASE"/>
    <property type="match status" value="1"/>
</dbReference>
<evidence type="ECO:0000313" key="1">
    <source>
        <dbReference type="EMBL" id="CAG5068714.1"/>
    </source>
</evidence>
<sequence>MLYCGIRVQQILTILDFTTHSKQESMKKVCIIFLTLLNLPLFAQDFSDKITLVIHGGAGTITRSNMSPEQEKAYKDVLNTALEKGYAMLKSGGTSVQAVEATIHVMEDSPLFNAGKGAVFTNEGKNELDASVMEGKTMKAGAIAGVTTIKNPISAAIAVMEKSEHVMMAGAGAEKFAKQQGIELVDPKYFYTESRYKALLRAKEADKTELDHDSKDEKQLKKAPKTGFAKDAELIFTEGKKFGTVGCVALDKFGNLAAGTSTGGMTNKKYGRIGDAPIIGAGTYANNATCAVSATGHGEYFIRSVVAYDISALMEYKSMSLKDASNEVVMKKLVERGGEGGIIAVDRNGNIAMPFNSEGMYRGYIKSDGTREVLIYKD</sequence>
<dbReference type="SUPFAM" id="SSF56235">
    <property type="entry name" value="N-terminal nucleophile aminohydrolases (Ntn hydrolases)"/>
    <property type="match status" value="1"/>
</dbReference>
<dbReference type="EC" id="3.4.19.5" evidence="1"/>
<protein>
    <submittedName>
        <fullName evidence="1">Isoaspartyl peptidase</fullName>
        <ecNumber evidence="1">3.4.19.5</ecNumber>
    </submittedName>
</protein>
<evidence type="ECO:0000313" key="2">
    <source>
        <dbReference type="Proteomes" id="UP000679725"/>
    </source>
</evidence>
<name>A0ABM8UMT5_9BACT</name>
<dbReference type="Pfam" id="PF01112">
    <property type="entry name" value="Asparaginase_2"/>
    <property type="match status" value="1"/>
</dbReference>
<keyword evidence="1" id="KW-0378">Hydrolase</keyword>
<dbReference type="InterPro" id="IPR029055">
    <property type="entry name" value="Ntn_hydrolases_N"/>
</dbReference>
<comment type="caution">
    <text evidence="1">The sequence shown here is derived from an EMBL/GenBank/DDBJ whole genome shotgun (WGS) entry which is preliminary data.</text>
</comment>
<dbReference type="PANTHER" id="PTHR10188">
    <property type="entry name" value="L-ASPARAGINASE"/>
    <property type="match status" value="1"/>
</dbReference>
<proteinExistence type="predicted"/>
<keyword evidence="2" id="KW-1185">Reference proteome</keyword>
<dbReference type="InterPro" id="IPR000246">
    <property type="entry name" value="Peptidase_T2"/>
</dbReference>
<accession>A0ABM8UMT5</accession>
<dbReference type="Proteomes" id="UP000679725">
    <property type="component" value="Unassembled WGS sequence"/>
</dbReference>
<dbReference type="CDD" id="cd04701">
    <property type="entry name" value="Asparaginase_2"/>
    <property type="match status" value="1"/>
</dbReference>